<organism evidence="1 2">
    <name type="scientific">Rhodobacter capsulatus</name>
    <name type="common">Rhodopseudomonas capsulata</name>
    <dbReference type="NCBI Taxonomy" id="1061"/>
    <lineage>
        <taxon>Bacteria</taxon>
        <taxon>Pseudomonadati</taxon>
        <taxon>Pseudomonadota</taxon>
        <taxon>Alphaproteobacteria</taxon>
        <taxon>Rhodobacterales</taxon>
        <taxon>Rhodobacter group</taxon>
        <taxon>Rhodobacter</taxon>
    </lineage>
</organism>
<gene>
    <name evidence="1" type="ORF">SAMN04244550_03053</name>
</gene>
<dbReference type="RefSeq" id="WP_074555689.1">
    <property type="nucleotide sequence ID" value="NZ_CP119563.1"/>
</dbReference>
<accession>A0A1G7PWF8</accession>
<dbReference type="EMBL" id="FNAY01000020">
    <property type="protein sequence ID" value="SDF89939.1"/>
    <property type="molecule type" value="Genomic_DNA"/>
</dbReference>
<reference evidence="1 2" key="1">
    <citation type="submission" date="2016-10" db="EMBL/GenBank/DDBJ databases">
        <authorList>
            <person name="de Groot N.N."/>
        </authorList>
    </citation>
    <scope>NUCLEOTIDE SEQUENCE [LARGE SCALE GENOMIC DNA]</scope>
    <source>
        <strain evidence="2">DSM 938 / 37b4</strain>
    </source>
</reference>
<evidence type="ECO:0000313" key="2">
    <source>
        <dbReference type="Proteomes" id="UP000183812"/>
    </source>
</evidence>
<name>A0A1G7PWF8_RHOCA</name>
<protein>
    <submittedName>
        <fullName evidence="1">Uncharacterized protein</fullName>
    </submittedName>
</protein>
<evidence type="ECO:0000313" key="1">
    <source>
        <dbReference type="EMBL" id="SDF89939.1"/>
    </source>
</evidence>
<dbReference type="AlphaFoldDB" id="A0A1G7PWF8"/>
<dbReference type="Proteomes" id="UP000183812">
    <property type="component" value="Unassembled WGS sequence"/>
</dbReference>
<sequence length="109" mass="11306">MTYKLNRSPVVGESYTRCNQVIIDNRLGRAPAITFGQETVIGTGTGDALHVPMAPIGLAFDPAAQIAVIDPDTGEPTGAMVTQAEVYALVYSAYIAAATPAPGPTEEAV</sequence>
<proteinExistence type="predicted"/>